<evidence type="ECO:0000313" key="2">
    <source>
        <dbReference type="Proteomes" id="UP000232688"/>
    </source>
</evidence>
<dbReference type="AlphaFoldDB" id="A0A2N0RAY1"/>
<comment type="caution">
    <text evidence="1">The sequence shown here is derived from an EMBL/GenBank/DDBJ whole genome shotgun (WGS) entry which is preliminary data.</text>
</comment>
<organism evidence="1 2">
    <name type="scientific">Rhizophagus irregularis</name>
    <dbReference type="NCBI Taxonomy" id="588596"/>
    <lineage>
        <taxon>Eukaryota</taxon>
        <taxon>Fungi</taxon>
        <taxon>Fungi incertae sedis</taxon>
        <taxon>Mucoromycota</taxon>
        <taxon>Glomeromycotina</taxon>
        <taxon>Glomeromycetes</taxon>
        <taxon>Glomerales</taxon>
        <taxon>Glomeraceae</taxon>
        <taxon>Rhizophagus</taxon>
    </lineage>
</organism>
<sequence>MPRQLIFNCLNCVFEYLEYDKNTLFSCLLVNRQWCDISVRILWRDVWNFQNDDYDYKPYVSTSIVNTLISCLPKESKDLLQFFIVTIIQNLHCLIIHHFSKLFQYTESIE</sequence>
<evidence type="ECO:0008006" key="3">
    <source>
        <dbReference type="Google" id="ProtNLM"/>
    </source>
</evidence>
<dbReference type="EMBL" id="LLXH01001146">
    <property type="protein sequence ID" value="PKC60442.1"/>
    <property type="molecule type" value="Genomic_DNA"/>
</dbReference>
<proteinExistence type="predicted"/>
<gene>
    <name evidence="1" type="ORF">RhiirA1_468025</name>
</gene>
<name>A0A2N0RAY1_9GLOM</name>
<dbReference type="Proteomes" id="UP000232688">
    <property type="component" value="Unassembled WGS sequence"/>
</dbReference>
<reference evidence="1 2" key="2">
    <citation type="submission" date="2017-10" db="EMBL/GenBank/DDBJ databases">
        <title>Genome analyses suggest a sexual origin of heterokaryosis in a supposedly ancient asexual fungus.</title>
        <authorList>
            <person name="Corradi N."/>
            <person name="Sedzielewska K."/>
            <person name="Noel J."/>
            <person name="Charron P."/>
            <person name="Farinelli L."/>
            <person name="Marton T."/>
            <person name="Kruger M."/>
            <person name="Pelin A."/>
            <person name="Brachmann A."/>
            <person name="Corradi N."/>
        </authorList>
    </citation>
    <scope>NUCLEOTIDE SEQUENCE [LARGE SCALE GENOMIC DNA]</scope>
    <source>
        <strain evidence="1 2">A1</strain>
    </source>
</reference>
<protein>
    <recommendedName>
        <fullName evidence="3">F-box domain-containing protein</fullName>
    </recommendedName>
</protein>
<accession>A0A2N0RAY1</accession>
<evidence type="ECO:0000313" key="1">
    <source>
        <dbReference type="EMBL" id="PKC60442.1"/>
    </source>
</evidence>
<reference evidence="1 2" key="1">
    <citation type="submission" date="2017-10" db="EMBL/GenBank/DDBJ databases">
        <title>Extensive intraspecific genome diversity in a model arbuscular mycorrhizal fungus.</title>
        <authorList>
            <person name="Chen E.C.H."/>
            <person name="Morin E."/>
            <person name="Baudet D."/>
            <person name="Noel J."/>
            <person name="Ndikumana S."/>
            <person name="Charron P."/>
            <person name="St-Onge C."/>
            <person name="Giorgi J."/>
            <person name="Grigoriev I.V."/>
            <person name="Roux C."/>
            <person name="Martin F.M."/>
            <person name="Corradi N."/>
        </authorList>
    </citation>
    <scope>NUCLEOTIDE SEQUENCE [LARGE SCALE GENOMIC DNA]</scope>
    <source>
        <strain evidence="1 2">A1</strain>
    </source>
</reference>
<dbReference type="VEuPathDB" id="FungiDB:RhiirA1_468025"/>